<keyword evidence="2" id="KW-0521">NADP</keyword>
<organism evidence="5 6">
    <name type="scientific">Aquabacter spiritensis</name>
    <dbReference type="NCBI Taxonomy" id="933073"/>
    <lineage>
        <taxon>Bacteria</taxon>
        <taxon>Pseudomonadati</taxon>
        <taxon>Pseudomonadota</taxon>
        <taxon>Alphaproteobacteria</taxon>
        <taxon>Hyphomicrobiales</taxon>
        <taxon>Xanthobacteraceae</taxon>
        <taxon>Aquabacter</taxon>
    </lineage>
</organism>
<dbReference type="InterPro" id="IPR050765">
    <property type="entry name" value="Riboflavin_Biosynth_HTPR"/>
</dbReference>
<keyword evidence="6" id="KW-1185">Reference proteome</keyword>
<dbReference type="PANTHER" id="PTHR38011">
    <property type="entry name" value="DIHYDROFOLATE REDUCTASE FAMILY PROTEIN (AFU_ORTHOLOGUE AFUA_8G06820)"/>
    <property type="match status" value="1"/>
</dbReference>
<dbReference type="Pfam" id="PF01872">
    <property type="entry name" value="RibD_C"/>
    <property type="match status" value="1"/>
</dbReference>
<feature type="domain" description="Bacterial bifunctional deaminase-reductase C-terminal" evidence="4">
    <location>
        <begin position="22"/>
        <end position="201"/>
    </location>
</feature>
<dbReference type="OrthoDB" id="2313602at2"/>
<dbReference type="Proteomes" id="UP000294664">
    <property type="component" value="Unassembled WGS sequence"/>
</dbReference>
<evidence type="ECO:0000256" key="2">
    <source>
        <dbReference type="ARBA" id="ARBA00022857"/>
    </source>
</evidence>
<comment type="pathway">
    <text evidence="1">Cofactor biosynthesis; riboflavin biosynthesis.</text>
</comment>
<gene>
    <name evidence="5" type="ORF">EDC64_10144</name>
</gene>
<dbReference type="InterPro" id="IPR002734">
    <property type="entry name" value="RibDG_C"/>
</dbReference>
<dbReference type="SUPFAM" id="SSF53597">
    <property type="entry name" value="Dihydrofolate reductase-like"/>
    <property type="match status" value="1"/>
</dbReference>
<protein>
    <submittedName>
        <fullName evidence="5">Riboflavin-specific deaminase-like protein</fullName>
    </submittedName>
</protein>
<dbReference type="EMBL" id="SMAI01000001">
    <property type="protein sequence ID" value="TCT07526.1"/>
    <property type="molecule type" value="Genomic_DNA"/>
</dbReference>
<sequence>MIEYDPFQAAVAGGSLADRSLVIGQLGQSLDGRVATVSGESKYISGTYALDHLHRLRAAADAVLVGIGTVQADDPLLNVRRVPGRSPARVVIDPAGRLDNGALCLRDDGARRIVVRRPGVGRELPEGVEIVTVAPDPGGRLAPSGILSTLREAGLAAILVEGGPGTLAGFLDAGAIDRLHILVSPVILGSGRTGLDLRPIARLDAALRPASRVTVFPDGDVLFECDMRRAAGGVEHGQRHDHAICAAG</sequence>
<reference evidence="5 6" key="1">
    <citation type="submission" date="2019-03" db="EMBL/GenBank/DDBJ databases">
        <title>Genomic Encyclopedia of Type Strains, Phase IV (KMG-IV): sequencing the most valuable type-strain genomes for metagenomic binning, comparative biology and taxonomic classification.</title>
        <authorList>
            <person name="Goeker M."/>
        </authorList>
    </citation>
    <scope>NUCLEOTIDE SEQUENCE [LARGE SCALE GENOMIC DNA]</scope>
    <source>
        <strain evidence="5 6">DSM 9035</strain>
    </source>
</reference>
<evidence type="ECO:0000256" key="3">
    <source>
        <dbReference type="ARBA" id="ARBA00023002"/>
    </source>
</evidence>
<dbReference type="Gene3D" id="3.40.430.10">
    <property type="entry name" value="Dihydrofolate Reductase, subunit A"/>
    <property type="match status" value="1"/>
</dbReference>
<proteinExistence type="predicted"/>
<evidence type="ECO:0000259" key="4">
    <source>
        <dbReference type="Pfam" id="PF01872"/>
    </source>
</evidence>
<keyword evidence="3" id="KW-0560">Oxidoreductase</keyword>
<evidence type="ECO:0000313" key="6">
    <source>
        <dbReference type="Proteomes" id="UP000294664"/>
    </source>
</evidence>
<dbReference type="AlphaFoldDB" id="A0A4R3M3Z5"/>
<comment type="caution">
    <text evidence="5">The sequence shown here is derived from an EMBL/GenBank/DDBJ whole genome shotgun (WGS) entry which is preliminary data.</text>
</comment>
<dbReference type="GO" id="GO:0008703">
    <property type="term" value="F:5-amino-6-(5-phosphoribosylamino)uracil reductase activity"/>
    <property type="evidence" value="ECO:0007669"/>
    <property type="project" value="InterPro"/>
</dbReference>
<evidence type="ECO:0000313" key="5">
    <source>
        <dbReference type="EMBL" id="TCT07526.1"/>
    </source>
</evidence>
<dbReference type="GO" id="GO:0009231">
    <property type="term" value="P:riboflavin biosynthetic process"/>
    <property type="evidence" value="ECO:0007669"/>
    <property type="project" value="InterPro"/>
</dbReference>
<dbReference type="InterPro" id="IPR024072">
    <property type="entry name" value="DHFR-like_dom_sf"/>
</dbReference>
<name>A0A4R3M3Z5_9HYPH</name>
<evidence type="ECO:0000256" key="1">
    <source>
        <dbReference type="ARBA" id="ARBA00005104"/>
    </source>
</evidence>
<dbReference type="PANTHER" id="PTHR38011:SF7">
    <property type="entry name" value="2,5-DIAMINO-6-RIBOSYLAMINO-4(3H)-PYRIMIDINONE 5'-PHOSPHATE REDUCTASE"/>
    <property type="match status" value="1"/>
</dbReference>
<accession>A0A4R3M3Z5</accession>